<feature type="domain" description="CBS" evidence="3">
    <location>
        <begin position="7"/>
        <end position="64"/>
    </location>
</feature>
<dbReference type="CDD" id="cd09836">
    <property type="entry name" value="CBS_pair_arch"/>
    <property type="match status" value="1"/>
</dbReference>
<proteinExistence type="predicted"/>
<keyword evidence="1 2" id="KW-0129">CBS domain</keyword>
<evidence type="ECO:0000313" key="5">
    <source>
        <dbReference type="Proteomes" id="UP000248044"/>
    </source>
</evidence>
<dbReference type="InterPro" id="IPR000644">
    <property type="entry name" value="CBS_dom"/>
</dbReference>
<reference evidence="4 5" key="1">
    <citation type="submission" date="2018-05" db="EMBL/GenBank/DDBJ databases">
        <title>Complete Genome Sequences of Extremely Thermoacidophilic, Metal-Mobilizing Type-Strain Members of the Archaeal Family Sulfolobaceae: Acidianus brierleyi DSM-1651T, Acidianus sulfidivorans DSM-18786T, Metallosphaera hakonensis DSM-7519T, and Metallosphaera prunae DSM-10039T.</title>
        <authorList>
            <person name="Counts J.A."/>
            <person name="Kelly R.M."/>
        </authorList>
    </citation>
    <scope>NUCLEOTIDE SEQUENCE [LARGE SCALE GENOMIC DNA]</scope>
    <source>
        <strain evidence="4 5">DSM 1651</strain>
    </source>
</reference>
<dbReference type="GeneID" id="36833615"/>
<dbReference type="PANTHER" id="PTHR43080:SF2">
    <property type="entry name" value="CBS DOMAIN-CONTAINING PROTEIN"/>
    <property type="match status" value="1"/>
</dbReference>
<feature type="domain" description="CBS" evidence="3">
    <location>
        <begin position="70"/>
        <end position="127"/>
    </location>
</feature>
<evidence type="ECO:0000313" key="4">
    <source>
        <dbReference type="EMBL" id="AWR95795.1"/>
    </source>
</evidence>
<dbReference type="KEGG" id="abri:DFR85_15625"/>
<dbReference type="Pfam" id="PF00571">
    <property type="entry name" value="CBS"/>
    <property type="match status" value="2"/>
</dbReference>
<dbReference type="EMBL" id="CP029289">
    <property type="protein sequence ID" value="AWR95795.1"/>
    <property type="molecule type" value="Genomic_DNA"/>
</dbReference>
<evidence type="ECO:0000256" key="1">
    <source>
        <dbReference type="ARBA" id="ARBA00023122"/>
    </source>
</evidence>
<gene>
    <name evidence="4" type="ORF">DFR85_15625</name>
</gene>
<sequence>MNIKQIMPKSLVTISKDSSIRDAALKMKENNVSSVLIMDGDKIIGIITERDITRAVADGKSCSEPAIDLATKNIIRIDSSKDIYEALDLMSLNKVRHLVVRECNKDIGVVSMRDVMNTITLLMAEESSY</sequence>
<dbReference type="SMART" id="SM00116">
    <property type="entry name" value="CBS"/>
    <property type="match status" value="2"/>
</dbReference>
<dbReference type="OrthoDB" id="8919at2157"/>
<dbReference type="InterPro" id="IPR046342">
    <property type="entry name" value="CBS_dom_sf"/>
</dbReference>
<organism evidence="4 5">
    <name type="scientific">Acidianus brierleyi</name>
    <dbReference type="NCBI Taxonomy" id="41673"/>
    <lineage>
        <taxon>Archaea</taxon>
        <taxon>Thermoproteota</taxon>
        <taxon>Thermoprotei</taxon>
        <taxon>Sulfolobales</taxon>
        <taxon>Sulfolobaceae</taxon>
        <taxon>Acidianus</taxon>
    </lineage>
</organism>
<dbReference type="InterPro" id="IPR051257">
    <property type="entry name" value="Diverse_CBS-Domain"/>
</dbReference>
<dbReference type="SUPFAM" id="SSF54631">
    <property type="entry name" value="CBS-domain pair"/>
    <property type="match status" value="1"/>
</dbReference>
<accession>A0A2U9IIJ1</accession>
<dbReference type="AlphaFoldDB" id="A0A2U9IIJ1"/>
<dbReference type="Gene3D" id="3.10.580.10">
    <property type="entry name" value="CBS-domain"/>
    <property type="match status" value="1"/>
</dbReference>
<keyword evidence="5" id="KW-1185">Reference proteome</keyword>
<dbReference type="PROSITE" id="PS51371">
    <property type="entry name" value="CBS"/>
    <property type="match status" value="2"/>
</dbReference>
<dbReference type="Proteomes" id="UP000248044">
    <property type="component" value="Chromosome"/>
</dbReference>
<dbReference type="RefSeq" id="WP_110271673.1">
    <property type="nucleotide sequence ID" value="NZ_CP029289.2"/>
</dbReference>
<name>A0A2U9IIJ1_9CREN</name>
<protein>
    <submittedName>
        <fullName evidence="4">Signal transduction protein</fullName>
    </submittedName>
</protein>
<dbReference type="PANTHER" id="PTHR43080">
    <property type="entry name" value="CBS DOMAIN-CONTAINING PROTEIN CBSX3, MITOCHONDRIAL"/>
    <property type="match status" value="1"/>
</dbReference>
<evidence type="ECO:0000259" key="3">
    <source>
        <dbReference type="PROSITE" id="PS51371"/>
    </source>
</evidence>
<evidence type="ECO:0000256" key="2">
    <source>
        <dbReference type="PROSITE-ProRule" id="PRU00703"/>
    </source>
</evidence>